<dbReference type="InterPro" id="IPR041708">
    <property type="entry name" value="PUS1/PUS2-like"/>
</dbReference>
<accession>A0A8J2L090</accession>
<evidence type="ECO:0000313" key="4">
    <source>
        <dbReference type="EMBL" id="CAG7823342.1"/>
    </source>
</evidence>
<gene>
    <name evidence="4" type="ORF">AFUS01_LOCUS33564</name>
</gene>
<dbReference type="OrthoDB" id="10256309at2759"/>
<evidence type="ECO:0000313" key="5">
    <source>
        <dbReference type="Proteomes" id="UP000708208"/>
    </source>
</evidence>
<dbReference type="Proteomes" id="UP000708208">
    <property type="component" value="Unassembled WGS sequence"/>
</dbReference>
<sequence>TKTIEEELFKSFLKNGYMDDESFKKPQTVNFQRAARTDKHVSAARQICSLKVDENLDIAKVNEFLPPEIRVMGTKRVTQGFDCKNNCDARTYMYMTPTFAFTPVDIPTTEAYRISPERVAEIQSALDLYLGNKNFHNFTSRKRPHDPSAMRRIFSFTCGEPFVKDGLEYVILRVKGQSFMLHQIRKMIGLVMAYMRGFASLETFNKCWTADRIDIPKAPGVGLMLDYVHYQRYDQRFGSDGMHDPITW</sequence>
<organism evidence="4 5">
    <name type="scientific">Allacma fusca</name>
    <dbReference type="NCBI Taxonomy" id="39272"/>
    <lineage>
        <taxon>Eukaryota</taxon>
        <taxon>Metazoa</taxon>
        <taxon>Ecdysozoa</taxon>
        <taxon>Arthropoda</taxon>
        <taxon>Hexapoda</taxon>
        <taxon>Collembola</taxon>
        <taxon>Symphypleona</taxon>
        <taxon>Sminthuridae</taxon>
        <taxon>Allacma</taxon>
    </lineage>
</organism>
<dbReference type="Pfam" id="PF01416">
    <property type="entry name" value="PseudoU_synth_1"/>
    <property type="match status" value="1"/>
</dbReference>
<dbReference type="GO" id="GO:0031119">
    <property type="term" value="P:tRNA pseudouridine synthesis"/>
    <property type="evidence" value="ECO:0007669"/>
    <property type="project" value="InterPro"/>
</dbReference>
<dbReference type="GO" id="GO:1990481">
    <property type="term" value="P:mRNA pseudouridine synthesis"/>
    <property type="evidence" value="ECO:0007669"/>
    <property type="project" value="TreeGrafter"/>
</dbReference>
<dbReference type="InterPro" id="IPR001406">
    <property type="entry name" value="PsdUridine_synth_TruA"/>
</dbReference>
<dbReference type="NCBIfam" id="TIGR00071">
    <property type="entry name" value="hisT_truA"/>
    <property type="match status" value="1"/>
</dbReference>
<feature type="non-terminal residue" evidence="4">
    <location>
        <position position="1"/>
    </location>
</feature>
<comment type="caution">
    <text evidence="4">The sequence shown here is derived from an EMBL/GenBank/DDBJ whole genome shotgun (WGS) entry which is preliminary data.</text>
</comment>
<evidence type="ECO:0000256" key="1">
    <source>
        <dbReference type="PIRSR" id="PIRSR641708-1"/>
    </source>
</evidence>
<feature type="binding site" evidence="2">
    <location>
        <position position="92"/>
    </location>
    <ligand>
        <name>substrate</name>
    </ligand>
</feature>
<dbReference type="EMBL" id="CAJVCH010529154">
    <property type="protein sequence ID" value="CAG7823342.1"/>
    <property type="molecule type" value="Genomic_DNA"/>
</dbReference>
<name>A0A8J2L090_9HEXA</name>
<evidence type="ECO:0000259" key="3">
    <source>
        <dbReference type="Pfam" id="PF01416"/>
    </source>
</evidence>
<dbReference type="PANTHER" id="PTHR11142:SF4">
    <property type="entry name" value="PSEUDOURIDYLATE SYNTHASE 1 HOMOLOG"/>
    <property type="match status" value="1"/>
</dbReference>
<proteinExistence type="predicted"/>
<keyword evidence="5" id="KW-1185">Reference proteome</keyword>
<dbReference type="FunFam" id="3.30.70.660:FF:000002">
    <property type="entry name" value="tRNA pseudouridine synthase"/>
    <property type="match status" value="1"/>
</dbReference>
<dbReference type="GO" id="GO:0003723">
    <property type="term" value="F:RNA binding"/>
    <property type="evidence" value="ECO:0007669"/>
    <property type="project" value="InterPro"/>
</dbReference>
<dbReference type="CDD" id="cd02568">
    <property type="entry name" value="PseudoU_synth_PUS1_PUS2"/>
    <property type="match status" value="1"/>
</dbReference>
<dbReference type="InterPro" id="IPR020097">
    <property type="entry name" value="PsdUridine_synth_TruA_a/b_dom"/>
</dbReference>
<evidence type="ECO:0000256" key="2">
    <source>
        <dbReference type="PIRSR" id="PIRSR641708-2"/>
    </source>
</evidence>
<feature type="active site" description="Nucleophile" evidence="1">
    <location>
        <position position="38"/>
    </location>
</feature>
<protein>
    <recommendedName>
        <fullName evidence="3">Pseudouridine synthase I TruA alpha/beta domain-containing protein</fullName>
    </recommendedName>
</protein>
<dbReference type="GO" id="GO:0009982">
    <property type="term" value="F:pseudouridine synthase activity"/>
    <property type="evidence" value="ECO:0007669"/>
    <property type="project" value="InterPro"/>
</dbReference>
<dbReference type="GO" id="GO:0005634">
    <property type="term" value="C:nucleus"/>
    <property type="evidence" value="ECO:0007669"/>
    <property type="project" value="TreeGrafter"/>
</dbReference>
<feature type="domain" description="Pseudouridine synthase I TruA alpha/beta" evidence="3">
    <location>
        <begin position="125"/>
        <end position="230"/>
    </location>
</feature>
<feature type="non-terminal residue" evidence="4">
    <location>
        <position position="248"/>
    </location>
</feature>
<reference evidence="4" key="1">
    <citation type="submission" date="2021-06" db="EMBL/GenBank/DDBJ databases">
        <authorList>
            <person name="Hodson N. C."/>
            <person name="Mongue J. A."/>
            <person name="Jaron S. K."/>
        </authorList>
    </citation>
    <scope>NUCLEOTIDE SEQUENCE</scope>
</reference>
<dbReference type="AlphaFoldDB" id="A0A8J2L090"/>
<dbReference type="PANTHER" id="PTHR11142">
    <property type="entry name" value="PSEUDOURIDYLATE SYNTHASE"/>
    <property type="match status" value="1"/>
</dbReference>